<gene>
    <name evidence="2" type="ORF">N7498_004306</name>
</gene>
<feature type="signal peptide" evidence="1">
    <location>
        <begin position="1"/>
        <end position="19"/>
    </location>
</feature>
<evidence type="ECO:0000256" key="1">
    <source>
        <dbReference type="SAM" id="SignalP"/>
    </source>
</evidence>
<sequence length="59" mass="6240">MKVFTTLMLLSVGASQTMALVIPRAMAAGPVAEEAVPEYSKRSMVVGPVAEEAVPEYSK</sequence>
<accession>A0A9W9T8Q0</accession>
<dbReference type="Proteomes" id="UP001150904">
    <property type="component" value="Unassembled WGS sequence"/>
</dbReference>
<organism evidence="2 3">
    <name type="scientific">Penicillium cinerascens</name>
    <dbReference type="NCBI Taxonomy" id="70096"/>
    <lineage>
        <taxon>Eukaryota</taxon>
        <taxon>Fungi</taxon>
        <taxon>Dikarya</taxon>
        <taxon>Ascomycota</taxon>
        <taxon>Pezizomycotina</taxon>
        <taxon>Eurotiomycetes</taxon>
        <taxon>Eurotiomycetidae</taxon>
        <taxon>Eurotiales</taxon>
        <taxon>Aspergillaceae</taxon>
        <taxon>Penicillium</taxon>
    </lineage>
</organism>
<keyword evidence="3" id="KW-1185">Reference proteome</keyword>
<keyword evidence="1" id="KW-0732">Signal</keyword>
<dbReference type="RefSeq" id="XP_058310830.1">
    <property type="nucleotide sequence ID" value="XM_058451368.1"/>
</dbReference>
<proteinExistence type="predicted"/>
<reference evidence="2" key="1">
    <citation type="submission" date="2022-12" db="EMBL/GenBank/DDBJ databases">
        <authorList>
            <person name="Petersen C."/>
        </authorList>
    </citation>
    <scope>NUCLEOTIDE SEQUENCE</scope>
    <source>
        <strain evidence="2">IBT 15544</strain>
    </source>
</reference>
<name>A0A9W9T8Q0_9EURO</name>
<protein>
    <submittedName>
        <fullName evidence="2">Uncharacterized protein</fullName>
    </submittedName>
</protein>
<comment type="caution">
    <text evidence="2">The sequence shown here is derived from an EMBL/GenBank/DDBJ whole genome shotgun (WGS) entry which is preliminary data.</text>
</comment>
<evidence type="ECO:0000313" key="3">
    <source>
        <dbReference type="Proteomes" id="UP001150904"/>
    </source>
</evidence>
<evidence type="ECO:0000313" key="2">
    <source>
        <dbReference type="EMBL" id="KAJ5212660.1"/>
    </source>
</evidence>
<dbReference type="EMBL" id="JAPQKR010000008">
    <property type="protein sequence ID" value="KAJ5212660.1"/>
    <property type="molecule type" value="Genomic_DNA"/>
</dbReference>
<feature type="chain" id="PRO_5040851561" evidence="1">
    <location>
        <begin position="20"/>
        <end position="59"/>
    </location>
</feature>
<reference evidence="2" key="2">
    <citation type="journal article" date="2023" name="IMA Fungus">
        <title>Comparative genomic study of the Penicillium genus elucidates a diverse pangenome and 15 lateral gene transfer events.</title>
        <authorList>
            <person name="Petersen C."/>
            <person name="Sorensen T."/>
            <person name="Nielsen M.R."/>
            <person name="Sondergaard T.E."/>
            <person name="Sorensen J.L."/>
            <person name="Fitzpatrick D.A."/>
            <person name="Frisvad J.C."/>
            <person name="Nielsen K.L."/>
        </authorList>
    </citation>
    <scope>NUCLEOTIDE SEQUENCE</scope>
    <source>
        <strain evidence="2">IBT 15544</strain>
    </source>
</reference>
<dbReference type="GeneID" id="83178669"/>
<dbReference type="AlphaFoldDB" id="A0A9W9T8Q0"/>